<dbReference type="Gene3D" id="2.40.50.100">
    <property type="match status" value="1"/>
</dbReference>
<dbReference type="SUPFAM" id="SSF111369">
    <property type="entry name" value="HlyD-like secretion proteins"/>
    <property type="match status" value="1"/>
</dbReference>
<sequence>MKFPSVQRRTLMLLAVSIPIAATFGYVVLRSGPLAPVTVMTATAETRAISPALFGIGTVEARFSYKIGPTIAGRIGQIRVDVGDKVQAGQVLAEMDPVDLDERIAALDAAIRRAEAAIQAAEAQVDDATARQDYAQTQTKRYEQLWKTRAVSEVAVETKRQDSQVALAALSAAQSNLVAAQQDLQRNRADRDGLIKQRENLVLCAPVDGVIAARNAEPGTTMVAGQAVIEMIDPKSLWINARFDQIAATGLRKGLPAQITLRSHGGASISGKVSRVEVLADSVTEENLAKVEFETLPDPLPPIGELAEVTVALPELPALPVIPNAAVQTVDGKAGVWEVEDGKVHFVPIRVGASDLDGDVQVMEGLLAGDEIVVHSASRLTRTSRIHITDKPAELFK</sequence>
<dbReference type="HOGENOM" id="CLU_018816_14_4_5"/>
<dbReference type="Proteomes" id="UP000019849">
    <property type="component" value="Unassembled WGS sequence"/>
</dbReference>
<dbReference type="InterPro" id="IPR058637">
    <property type="entry name" value="YknX-like_C"/>
</dbReference>
<evidence type="ECO:0000256" key="1">
    <source>
        <dbReference type="ARBA" id="ARBA00009477"/>
    </source>
</evidence>
<proteinExistence type="inferred from homology"/>
<dbReference type="Gene3D" id="1.10.287.470">
    <property type="entry name" value="Helix hairpin bin"/>
    <property type="match status" value="1"/>
</dbReference>
<dbReference type="InterPro" id="IPR006143">
    <property type="entry name" value="RND_pump_MFP"/>
</dbReference>
<dbReference type="PATRIC" id="fig|69279.3.peg.2277"/>
<organism evidence="4 5">
    <name type="scientific">Aquamicrobium defluvii</name>
    <dbReference type="NCBI Taxonomy" id="69279"/>
    <lineage>
        <taxon>Bacteria</taxon>
        <taxon>Pseudomonadati</taxon>
        <taxon>Pseudomonadota</taxon>
        <taxon>Alphaproteobacteria</taxon>
        <taxon>Hyphomicrobiales</taxon>
        <taxon>Phyllobacteriaceae</taxon>
        <taxon>Aquamicrobium</taxon>
    </lineage>
</organism>
<dbReference type="PANTHER" id="PTHR30469">
    <property type="entry name" value="MULTIDRUG RESISTANCE PROTEIN MDTA"/>
    <property type="match status" value="1"/>
</dbReference>
<dbReference type="eggNOG" id="COG0845">
    <property type="taxonomic scope" value="Bacteria"/>
</dbReference>
<dbReference type="Gene3D" id="2.40.420.20">
    <property type="match status" value="1"/>
</dbReference>
<protein>
    <submittedName>
        <fullName evidence="4">Hemolysin secretion protein D</fullName>
    </submittedName>
</protein>
<gene>
    <name evidence="4" type="ORF">BG36_04410</name>
</gene>
<feature type="domain" description="YknX-like C-terminal permuted SH3-like" evidence="3">
    <location>
        <begin position="321"/>
        <end position="381"/>
    </location>
</feature>
<comment type="caution">
    <text evidence="4">The sequence shown here is derived from an EMBL/GenBank/DDBJ whole genome shotgun (WGS) entry which is preliminary data.</text>
</comment>
<accession>A0A011T8B7</accession>
<evidence type="ECO:0000313" key="5">
    <source>
        <dbReference type="Proteomes" id="UP000019849"/>
    </source>
</evidence>
<evidence type="ECO:0000259" key="3">
    <source>
        <dbReference type="Pfam" id="PF25989"/>
    </source>
</evidence>
<dbReference type="NCBIfam" id="TIGR01730">
    <property type="entry name" value="RND_mfp"/>
    <property type="match status" value="1"/>
</dbReference>
<dbReference type="GO" id="GO:0015562">
    <property type="term" value="F:efflux transmembrane transporter activity"/>
    <property type="evidence" value="ECO:0007669"/>
    <property type="project" value="TreeGrafter"/>
</dbReference>
<dbReference type="AlphaFoldDB" id="A0A011T8B7"/>
<dbReference type="EMBL" id="JENY01000014">
    <property type="protein sequence ID" value="EXL07839.1"/>
    <property type="molecule type" value="Genomic_DNA"/>
</dbReference>
<reference evidence="4 5" key="1">
    <citation type="submission" date="2014-02" db="EMBL/GenBank/DDBJ databases">
        <title>Aquamicrobium defluvii Genome sequencing.</title>
        <authorList>
            <person name="Wang X."/>
        </authorList>
    </citation>
    <scope>NUCLEOTIDE SEQUENCE [LARGE SCALE GENOMIC DNA]</scope>
    <source>
        <strain evidence="4 5">W13Z1</strain>
    </source>
</reference>
<feature type="coiled-coil region" evidence="2">
    <location>
        <begin position="104"/>
        <end position="131"/>
    </location>
</feature>
<comment type="similarity">
    <text evidence="1">Belongs to the membrane fusion protein (MFP) (TC 8.A.1) family.</text>
</comment>
<evidence type="ECO:0000313" key="4">
    <source>
        <dbReference type="EMBL" id="EXL07839.1"/>
    </source>
</evidence>
<dbReference type="Pfam" id="PF25989">
    <property type="entry name" value="YknX_C"/>
    <property type="match status" value="1"/>
</dbReference>
<dbReference type="GO" id="GO:1990281">
    <property type="term" value="C:efflux pump complex"/>
    <property type="evidence" value="ECO:0007669"/>
    <property type="project" value="TreeGrafter"/>
</dbReference>
<name>A0A011T8B7_9HYPH</name>
<dbReference type="STRING" id="69279.BG36_04410"/>
<dbReference type="Gene3D" id="2.40.30.170">
    <property type="match status" value="1"/>
</dbReference>
<keyword evidence="2" id="KW-0175">Coiled coil</keyword>
<evidence type="ECO:0000256" key="2">
    <source>
        <dbReference type="SAM" id="Coils"/>
    </source>
</evidence>